<protein>
    <recommendedName>
        <fullName evidence="6">Transporter</fullName>
    </recommendedName>
</protein>
<reference evidence="4 5" key="1">
    <citation type="journal article" date="2015" name="Sci. Rep.">
        <title>Chromosome-level genome map provides insights into diverse defense mechanisms in the medicinal fungus Ganoderma sinense.</title>
        <authorList>
            <person name="Zhu Y."/>
            <person name="Xu J."/>
            <person name="Sun C."/>
            <person name="Zhou S."/>
            <person name="Xu H."/>
            <person name="Nelson D.R."/>
            <person name="Qian J."/>
            <person name="Song J."/>
            <person name="Luo H."/>
            <person name="Xiang L."/>
            <person name="Li Y."/>
            <person name="Xu Z."/>
            <person name="Ji A."/>
            <person name="Wang L."/>
            <person name="Lu S."/>
            <person name="Hayward A."/>
            <person name="Sun W."/>
            <person name="Li X."/>
            <person name="Schwartz D.C."/>
            <person name="Wang Y."/>
            <person name="Chen S."/>
        </authorList>
    </citation>
    <scope>NUCLEOTIDE SEQUENCE [LARGE SCALE GENOMIC DNA]</scope>
    <source>
        <strain evidence="4 5">ZZ0214-1</strain>
    </source>
</reference>
<feature type="compositionally biased region" description="Basic and acidic residues" evidence="1">
    <location>
        <begin position="370"/>
        <end position="386"/>
    </location>
</feature>
<feature type="chain" id="PRO_5013701452" description="Transporter" evidence="3">
    <location>
        <begin position="26"/>
        <end position="459"/>
    </location>
</feature>
<dbReference type="OrthoDB" id="3245657at2759"/>
<evidence type="ECO:0000313" key="5">
    <source>
        <dbReference type="Proteomes" id="UP000230002"/>
    </source>
</evidence>
<feature type="signal peptide" evidence="3">
    <location>
        <begin position="1"/>
        <end position="25"/>
    </location>
</feature>
<keyword evidence="2" id="KW-0472">Membrane</keyword>
<dbReference type="EMBL" id="AYKW01000037">
    <property type="protein sequence ID" value="PIL26786.1"/>
    <property type="molecule type" value="Genomic_DNA"/>
</dbReference>
<evidence type="ECO:0000256" key="2">
    <source>
        <dbReference type="SAM" id="Phobius"/>
    </source>
</evidence>
<name>A0A2G8RZ36_9APHY</name>
<keyword evidence="3" id="KW-0732">Signal</keyword>
<keyword evidence="2" id="KW-1133">Transmembrane helix</keyword>
<evidence type="ECO:0008006" key="6">
    <source>
        <dbReference type="Google" id="ProtNLM"/>
    </source>
</evidence>
<feature type="region of interest" description="Disordered" evidence="1">
    <location>
        <begin position="351"/>
        <end position="420"/>
    </location>
</feature>
<comment type="caution">
    <text evidence="4">The sequence shown here is derived from an EMBL/GenBank/DDBJ whole genome shotgun (WGS) entry which is preliminary data.</text>
</comment>
<feature type="compositionally biased region" description="Low complexity" evidence="1">
    <location>
        <begin position="401"/>
        <end position="412"/>
    </location>
</feature>
<keyword evidence="2" id="KW-0812">Transmembrane</keyword>
<dbReference type="AlphaFoldDB" id="A0A2G8RZ36"/>
<feature type="compositionally biased region" description="Low complexity" evidence="1">
    <location>
        <begin position="356"/>
        <end position="369"/>
    </location>
</feature>
<feature type="compositionally biased region" description="Polar residues" evidence="1">
    <location>
        <begin position="312"/>
        <end position="326"/>
    </location>
</feature>
<feature type="region of interest" description="Disordered" evidence="1">
    <location>
        <begin position="437"/>
        <end position="459"/>
    </location>
</feature>
<dbReference type="STRING" id="1077348.A0A2G8RZ36"/>
<gene>
    <name evidence="4" type="ORF">GSI_11122</name>
</gene>
<organism evidence="4 5">
    <name type="scientific">Ganoderma sinense ZZ0214-1</name>
    <dbReference type="NCBI Taxonomy" id="1077348"/>
    <lineage>
        <taxon>Eukaryota</taxon>
        <taxon>Fungi</taxon>
        <taxon>Dikarya</taxon>
        <taxon>Basidiomycota</taxon>
        <taxon>Agaricomycotina</taxon>
        <taxon>Agaricomycetes</taxon>
        <taxon>Polyporales</taxon>
        <taxon>Polyporaceae</taxon>
        <taxon>Ganoderma</taxon>
    </lineage>
</organism>
<feature type="transmembrane region" description="Helical" evidence="2">
    <location>
        <begin position="238"/>
        <end position="258"/>
    </location>
</feature>
<feature type="region of interest" description="Disordered" evidence="1">
    <location>
        <begin position="199"/>
        <end position="229"/>
    </location>
</feature>
<dbReference type="Proteomes" id="UP000230002">
    <property type="component" value="Unassembled WGS sequence"/>
</dbReference>
<evidence type="ECO:0000313" key="4">
    <source>
        <dbReference type="EMBL" id="PIL26786.1"/>
    </source>
</evidence>
<keyword evidence="5" id="KW-1185">Reference proteome</keyword>
<proteinExistence type="predicted"/>
<evidence type="ECO:0000256" key="1">
    <source>
        <dbReference type="SAM" id="MobiDB-lite"/>
    </source>
</evidence>
<accession>A0A2G8RZ36</accession>
<feature type="region of interest" description="Disordered" evidence="1">
    <location>
        <begin position="266"/>
        <end position="326"/>
    </location>
</feature>
<feature type="compositionally biased region" description="Low complexity" evidence="1">
    <location>
        <begin position="204"/>
        <end position="229"/>
    </location>
</feature>
<sequence length="459" mass="48751">MFWKRSMRSDMLSWLLLSSFPFFRATSVLSRLVNVTVDDQFGDPTTGLFPDYSPNDGTWHIGSRSEDCPSCFINPSVLNLTQVYNQTWHDATSSPSAPPPTITVRFNGSAVYVFNILVNTLSAGTDSTFVNISFSIDGEDVGVFTHSPSPEPGAPSILYNQLVYNNATLNDGPHILVMTAGNDSLILFDYFIYTTQSTGNDPISESSPTAPTATGTPPSSSSHSSESSTHSAVPIGRIIGGVLGGIAFLGVAIGAFFFSRRRARSGAAAATGTQEDKHRENGGGGVGREYGVRQGVRADPHASPSPLPSLSTAMPQSTSLDEATTQTQSLFLSHDASGPGTTHLSDASAVTDVQQTMSSPGSTSTTGWSEPKRRAEELTQRLETLQRSRSALSESSDRDSQSASLRSQSEARGASGTDAAIRGLEAEIGRLRGVLSTLNERLGDRGDSGVVEPLPRYAE</sequence>
<evidence type="ECO:0000256" key="3">
    <source>
        <dbReference type="SAM" id="SignalP"/>
    </source>
</evidence>